<keyword evidence="2" id="KW-1185">Reference proteome</keyword>
<dbReference type="Proteomes" id="UP001553843">
    <property type="component" value="Unassembled WGS sequence"/>
</dbReference>
<gene>
    <name evidence="1" type="ORF">AB0887_18695</name>
</gene>
<comment type="caution">
    <text evidence="1">The sequence shown here is derived from an EMBL/GenBank/DDBJ whole genome shotgun (WGS) entry which is preliminary data.</text>
</comment>
<proteinExistence type="predicted"/>
<evidence type="ECO:0000313" key="1">
    <source>
        <dbReference type="EMBL" id="MEW2363958.1"/>
    </source>
</evidence>
<accession>A0ABV3LWX2</accession>
<dbReference type="EMBL" id="JBEYRS010000007">
    <property type="protein sequence ID" value="MEW2363958.1"/>
    <property type="molecule type" value="Genomic_DNA"/>
</dbReference>
<reference evidence="1 2" key="1">
    <citation type="submission" date="2024-06" db="EMBL/GenBank/DDBJ databases">
        <title>The Natural Products Discovery Center: Release of the First 8490 Sequenced Strains for Exploring Actinobacteria Biosynthetic Diversity.</title>
        <authorList>
            <person name="Kalkreuter E."/>
            <person name="Kautsar S.A."/>
            <person name="Yang D."/>
            <person name="Bader C.D."/>
            <person name="Teijaro C.N."/>
            <person name="Fluegel L."/>
            <person name="Davis C.M."/>
            <person name="Simpson J.R."/>
            <person name="Lauterbach L."/>
            <person name="Steele A.D."/>
            <person name="Gui C."/>
            <person name="Meng S."/>
            <person name="Li G."/>
            <person name="Viehrig K."/>
            <person name="Ye F."/>
            <person name="Su P."/>
            <person name="Kiefer A.F."/>
            <person name="Nichols A."/>
            <person name="Cepeda A.J."/>
            <person name="Yan W."/>
            <person name="Fan B."/>
            <person name="Jiang Y."/>
            <person name="Adhikari A."/>
            <person name="Zheng C.-J."/>
            <person name="Schuster L."/>
            <person name="Cowan T.M."/>
            <person name="Smanski M.J."/>
            <person name="Chevrette M.G."/>
            <person name="De Carvalho L.P.S."/>
            <person name="Shen B."/>
        </authorList>
    </citation>
    <scope>NUCLEOTIDE SEQUENCE [LARGE SCALE GENOMIC DNA]</scope>
    <source>
        <strain evidence="1 2">NPDC047833</strain>
    </source>
</reference>
<sequence>MVIYACWTGTYLISTRDTTQSTPDLRKELALGQVKPWTGTRPWPFTAFEETIASGLQADRARRPTARALQHAFESLA</sequence>
<organism evidence="1 2">
    <name type="scientific">Streptomyces huasconensis</name>
    <dbReference type="NCBI Taxonomy" id="1854574"/>
    <lineage>
        <taxon>Bacteria</taxon>
        <taxon>Bacillati</taxon>
        <taxon>Actinomycetota</taxon>
        <taxon>Actinomycetes</taxon>
        <taxon>Kitasatosporales</taxon>
        <taxon>Streptomycetaceae</taxon>
        <taxon>Streptomyces</taxon>
    </lineage>
</organism>
<protein>
    <submittedName>
        <fullName evidence="1">Uncharacterized protein</fullName>
    </submittedName>
</protein>
<dbReference type="RefSeq" id="WP_359780257.1">
    <property type="nucleotide sequence ID" value="NZ_JBEYRR010000007.1"/>
</dbReference>
<name>A0ABV3LWX2_9ACTN</name>
<evidence type="ECO:0000313" key="2">
    <source>
        <dbReference type="Proteomes" id="UP001553843"/>
    </source>
</evidence>